<gene>
    <name evidence="1" type="ORF">METZ01_LOCUS68683</name>
</gene>
<evidence type="ECO:0000313" key="1">
    <source>
        <dbReference type="EMBL" id="SVA15829.1"/>
    </source>
</evidence>
<proteinExistence type="predicted"/>
<accession>A0A381TJ22</accession>
<organism evidence="1">
    <name type="scientific">marine metagenome</name>
    <dbReference type="NCBI Taxonomy" id="408172"/>
    <lineage>
        <taxon>unclassified sequences</taxon>
        <taxon>metagenomes</taxon>
        <taxon>ecological metagenomes</taxon>
    </lineage>
</organism>
<reference evidence="1" key="1">
    <citation type="submission" date="2018-05" db="EMBL/GenBank/DDBJ databases">
        <authorList>
            <person name="Lanie J.A."/>
            <person name="Ng W.-L."/>
            <person name="Kazmierczak K.M."/>
            <person name="Andrzejewski T.M."/>
            <person name="Davidsen T.M."/>
            <person name="Wayne K.J."/>
            <person name="Tettelin H."/>
            <person name="Glass J.I."/>
            <person name="Rusch D."/>
            <person name="Podicherti R."/>
            <person name="Tsui H.-C.T."/>
            <person name="Winkler M.E."/>
        </authorList>
    </citation>
    <scope>NUCLEOTIDE SEQUENCE</scope>
</reference>
<name>A0A381TJ22_9ZZZZ</name>
<sequence length="292" mass="34144">VINKIFMIGRILFLTFYFVLFSSCSLLKFQPSSIDIIANDWSGKEVMFADVSDQILKKTNINRSWSPLARKRTRSYYKFQKGKAIVVGDYLFDDSKYLLIELKHKKYKRKKSPLEEKYNTLPNHLYLLSDYKNAKAMIGIDIWLNNVVDISSFFSYSEKPFKRFDKVKVVDVHTYQNDDKDWPLWLIIESKDGQRGNVRYNGAKKILGRQNYYFIEDPLPKNWGRDTIALVRNGGLEINMSKKQVRISQGNPDIINNTSSRHGIGQQWIYGDSLGKKTYLYFEYGGLSFIQD</sequence>
<dbReference type="AlphaFoldDB" id="A0A381TJ22"/>
<feature type="non-terminal residue" evidence="1">
    <location>
        <position position="1"/>
    </location>
</feature>
<protein>
    <submittedName>
        <fullName evidence="1">Uncharacterized protein</fullName>
    </submittedName>
</protein>
<dbReference type="EMBL" id="UINC01004642">
    <property type="protein sequence ID" value="SVA15829.1"/>
    <property type="molecule type" value="Genomic_DNA"/>
</dbReference>